<evidence type="ECO:0000259" key="1">
    <source>
        <dbReference type="Pfam" id="PF06445"/>
    </source>
</evidence>
<dbReference type="AlphaFoldDB" id="A0A4V1NS68"/>
<gene>
    <name evidence="2" type="ORF">ETP43_14035</name>
</gene>
<comment type="caution">
    <text evidence="2">The sequence shown here is derived from an EMBL/GenBank/DDBJ whole genome shotgun (WGS) entry which is preliminary data.</text>
</comment>
<dbReference type="SUPFAM" id="SSF55136">
    <property type="entry name" value="Probable bacterial effector-binding domain"/>
    <property type="match status" value="1"/>
</dbReference>
<evidence type="ECO:0000313" key="3">
    <source>
        <dbReference type="Proteomes" id="UP000290106"/>
    </source>
</evidence>
<dbReference type="InterPro" id="IPR011256">
    <property type="entry name" value="Reg_factor_effector_dom_sf"/>
</dbReference>
<organism evidence="2 3">
    <name type="scientific">Blautia faecicola</name>
    <dbReference type="NCBI Taxonomy" id="2509240"/>
    <lineage>
        <taxon>Bacteria</taxon>
        <taxon>Bacillati</taxon>
        <taxon>Bacillota</taxon>
        <taxon>Clostridia</taxon>
        <taxon>Lachnospirales</taxon>
        <taxon>Lachnospiraceae</taxon>
        <taxon>Blautia</taxon>
    </lineage>
</organism>
<dbReference type="OrthoDB" id="9773308at2"/>
<reference evidence="2 3" key="1">
    <citation type="submission" date="2019-01" db="EMBL/GenBank/DDBJ databases">
        <title>Blautia sp. nov. KGMB01111 isolated human feces.</title>
        <authorList>
            <person name="Park J.-E."/>
            <person name="Kim J.-S."/>
            <person name="Park S.-H."/>
        </authorList>
    </citation>
    <scope>NUCLEOTIDE SEQUENCE [LARGE SCALE GENOMIC DNA]</scope>
    <source>
        <strain evidence="2 3">KGMB01111</strain>
    </source>
</reference>
<dbReference type="Gene3D" id="3.20.80.10">
    <property type="entry name" value="Regulatory factor, effector binding domain"/>
    <property type="match status" value="1"/>
</dbReference>
<proteinExistence type="predicted"/>
<evidence type="ECO:0000313" key="2">
    <source>
        <dbReference type="EMBL" id="RXS76205.1"/>
    </source>
</evidence>
<feature type="domain" description="GyrI-like small molecule binding" evidence="1">
    <location>
        <begin position="13"/>
        <end position="135"/>
    </location>
</feature>
<dbReference type="Pfam" id="PF06445">
    <property type="entry name" value="GyrI-like"/>
    <property type="match status" value="1"/>
</dbReference>
<accession>A0A4V1NS68</accession>
<protein>
    <recommendedName>
        <fullName evidence="1">GyrI-like small molecule binding domain-containing protein</fullName>
    </recommendedName>
</protein>
<dbReference type="Proteomes" id="UP000290106">
    <property type="component" value="Unassembled WGS sequence"/>
</dbReference>
<dbReference type="EMBL" id="SDKC01000001">
    <property type="protein sequence ID" value="RXS76205.1"/>
    <property type="molecule type" value="Genomic_DNA"/>
</dbReference>
<keyword evidence="3" id="KW-1185">Reference proteome</keyword>
<name>A0A4V1NS68_9FIRM</name>
<dbReference type="InterPro" id="IPR029442">
    <property type="entry name" value="GyrI-like"/>
</dbReference>
<sequence length="138" mass="15915">MRNHLSPKTYLDLETSIRTLQKDQEETLVFLGKVGLGISKEHLEADAYQVYDTVFLLLEPEDRYQGITEELPGQTCVSIRFCGSHNEAPAYYQKLLTYIREHRLKIDGFSREVTMIDYVLANDPKQFVTEIQIPVCEG</sequence>